<proteinExistence type="predicted"/>
<dbReference type="Proteomes" id="UP000326565">
    <property type="component" value="Unassembled WGS sequence"/>
</dbReference>
<evidence type="ECO:0000256" key="1">
    <source>
        <dbReference type="SAM" id="MobiDB-lite"/>
    </source>
</evidence>
<name>A0A5N5X9I6_9EURO</name>
<sequence length="65" mass="7483">MKSPLSFPPDETNSKCSFTTSPPISSADPIVLAFPWLPLQLFCSLVQQPFFFFLYYFFLNINLDL</sequence>
<protein>
    <submittedName>
        <fullName evidence="3">Uncharacterized protein</fullName>
    </submittedName>
</protein>
<evidence type="ECO:0000313" key="3">
    <source>
        <dbReference type="EMBL" id="KAB8076775.1"/>
    </source>
</evidence>
<gene>
    <name evidence="3" type="ORF">BDV29DRAFT_77731</name>
</gene>
<feature type="transmembrane region" description="Helical" evidence="2">
    <location>
        <begin position="39"/>
        <end position="59"/>
    </location>
</feature>
<keyword evidence="2" id="KW-0812">Transmembrane</keyword>
<reference evidence="3 4" key="1">
    <citation type="submission" date="2019-04" db="EMBL/GenBank/DDBJ databases">
        <title>Friends and foes A comparative genomics study of 23 Aspergillus species from section Flavi.</title>
        <authorList>
            <consortium name="DOE Joint Genome Institute"/>
            <person name="Kjaerbolling I."/>
            <person name="Vesth T."/>
            <person name="Frisvad J.C."/>
            <person name="Nybo J.L."/>
            <person name="Theobald S."/>
            <person name="Kildgaard S."/>
            <person name="Isbrandt T."/>
            <person name="Kuo A."/>
            <person name="Sato A."/>
            <person name="Lyhne E.K."/>
            <person name="Kogle M.E."/>
            <person name="Wiebenga A."/>
            <person name="Kun R.S."/>
            <person name="Lubbers R.J."/>
            <person name="Makela M.R."/>
            <person name="Barry K."/>
            <person name="Chovatia M."/>
            <person name="Clum A."/>
            <person name="Daum C."/>
            <person name="Haridas S."/>
            <person name="He G."/>
            <person name="LaButti K."/>
            <person name="Lipzen A."/>
            <person name="Mondo S."/>
            <person name="Riley R."/>
            <person name="Salamov A."/>
            <person name="Simmons B.A."/>
            <person name="Magnuson J.K."/>
            <person name="Henrissat B."/>
            <person name="Mortensen U.H."/>
            <person name="Larsen T.O."/>
            <person name="Devries R.P."/>
            <person name="Grigoriev I.V."/>
            <person name="Machida M."/>
            <person name="Baker S.E."/>
            <person name="Andersen M.R."/>
        </authorList>
    </citation>
    <scope>NUCLEOTIDE SEQUENCE [LARGE SCALE GENOMIC DNA]</scope>
    <source>
        <strain evidence="3 4">CBS 151.66</strain>
    </source>
</reference>
<evidence type="ECO:0000313" key="4">
    <source>
        <dbReference type="Proteomes" id="UP000326565"/>
    </source>
</evidence>
<keyword evidence="2" id="KW-1133">Transmembrane helix</keyword>
<accession>A0A5N5X9I6</accession>
<dbReference type="EMBL" id="ML732176">
    <property type="protein sequence ID" value="KAB8076775.1"/>
    <property type="molecule type" value="Genomic_DNA"/>
</dbReference>
<keyword evidence="4" id="KW-1185">Reference proteome</keyword>
<feature type="region of interest" description="Disordered" evidence="1">
    <location>
        <begin position="1"/>
        <end position="20"/>
    </location>
</feature>
<dbReference type="AlphaFoldDB" id="A0A5N5X9I6"/>
<organism evidence="3 4">
    <name type="scientific">Aspergillus leporis</name>
    <dbReference type="NCBI Taxonomy" id="41062"/>
    <lineage>
        <taxon>Eukaryota</taxon>
        <taxon>Fungi</taxon>
        <taxon>Dikarya</taxon>
        <taxon>Ascomycota</taxon>
        <taxon>Pezizomycotina</taxon>
        <taxon>Eurotiomycetes</taxon>
        <taxon>Eurotiomycetidae</taxon>
        <taxon>Eurotiales</taxon>
        <taxon>Aspergillaceae</taxon>
        <taxon>Aspergillus</taxon>
        <taxon>Aspergillus subgen. Circumdati</taxon>
    </lineage>
</organism>
<keyword evidence="2" id="KW-0472">Membrane</keyword>
<evidence type="ECO:0000256" key="2">
    <source>
        <dbReference type="SAM" id="Phobius"/>
    </source>
</evidence>